<sequence length="147" mass="16612">MRTTRAPMPAELPWPMPNCGNPRLTYAQRAIFLDRPNYFRGSLARGQTEISRSWGIAPPAALMYRMKYECAAESYAQQLVSICRTWPTPEYALGGHKQDIHVLPTVQTTPEGAVQNVMLIGENSDNESLIEGHRYMVESACKIWLQV</sequence>
<evidence type="ECO:0000313" key="2">
    <source>
        <dbReference type="Proteomes" id="UP000270094"/>
    </source>
</evidence>
<protein>
    <submittedName>
        <fullName evidence="1">Uncharacterized protein</fullName>
    </submittedName>
</protein>
<name>A0A3P7LIC6_STRVU</name>
<dbReference type="Gene3D" id="3.40.33.10">
    <property type="entry name" value="CAP"/>
    <property type="match status" value="1"/>
</dbReference>
<keyword evidence="2" id="KW-1185">Reference proteome</keyword>
<gene>
    <name evidence="1" type="ORF">SVUK_LOCUS13926</name>
</gene>
<proteinExistence type="predicted"/>
<dbReference type="AlphaFoldDB" id="A0A3P7LIC6"/>
<dbReference type="OrthoDB" id="5844109at2759"/>
<evidence type="ECO:0000313" key="1">
    <source>
        <dbReference type="EMBL" id="VDM78928.1"/>
    </source>
</evidence>
<accession>A0A3P7LIC6</accession>
<dbReference type="InterPro" id="IPR035940">
    <property type="entry name" value="CAP_sf"/>
</dbReference>
<dbReference type="SUPFAM" id="SSF55797">
    <property type="entry name" value="PR-1-like"/>
    <property type="match status" value="1"/>
</dbReference>
<dbReference type="Proteomes" id="UP000270094">
    <property type="component" value="Unassembled WGS sequence"/>
</dbReference>
<dbReference type="EMBL" id="UYYB01103386">
    <property type="protein sequence ID" value="VDM78928.1"/>
    <property type="molecule type" value="Genomic_DNA"/>
</dbReference>
<reference evidence="1 2" key="1">
    <citation type="submission" date="2018-11" db="EMBL/GenBank/DDBJ databases">
        <authorList>
            <consortium name="Pathogen Informatics"/>
        </authorList>
    </citation>
    <scope>NUCLEOTIDE SEQUENCE [LARGE SCALE GENOMIC DNA]</scope>
</reference>
<organism evidence="1 2">
    <name type="scientific">Strongylus vulgaris</name>
    <name type="common">Blood worm</name>
    <dbReference type="NCBI Taxonomy" id="40348"/>
    <lineage>
        <taxon>Eukaryota</taxon>
        <taxon>Metazoa</taxon>
        <taxon>Ecdysozoa</taxon>
        <taxon>Nematoda</taxon>
        <taxon>Chromadorea</taxon>
        <taxon>Rhabditida</taxon>
        <taxon>Rhabditina</taxon>
        <taxon>Rhabditomorpha</taxon>
        <taxon>Strongyloidea</taxon>
        <taxon>Strongylidae</taxon>
        <taxon>Strongylus</taxon>
    </lineage>
</organism>